<keyword evidence="2" id="KW-0677">Repeat</keyword>
<proteinExistence type="predicted"/>
<dbReference type="GO" id="GO:0003729">
    <property type="term" value="F:mRNA binding"/>
    <property type="evidence" value="ECO:0007669"/>
    <property type="project" value="TreeGrafter"/>
</dbReference>
<dbReference type="SUPFAM" id="SSF48452">
    <property type="entry name" value="TPR-like"/>
    <property type="match status" value="1"/>
</dbReference>
<evidence type="ECO:0000256" key="1">
    <source>
        <dbReference type="ARBA" id="ARBA00004123"/>
    </source>
</evidence>
<dbReference type="Pfam" id="PF05843">
    <property type="entry name" value="Suf"/>
    <property type="match status" value="1"/>
</dbReference>
<dbReference type="InterPro" id="IPR003107">
    <property type="entry name" value="HAT"/>
</dbReference>
<evidence type="ECO:0000256" key="3">
    <source>
        <dbReference type="ARBA" id="ARBA00023242"/>
    </source>
</evidence>
<dbReference type="Gene3D" id="1.25.40.1040">
    <property type="match status" value="1"/>
</dbReference>
<dbReference type="GO" id="GO:0031124">
    <property type="term" value="P:mRNA 3'-end processing"/>
    <property type="evidence" value="ECO:0007669"/>
    <property type="project" value="InterPro"/>
</dbReference>
<dbReference type="InterPro" id="IPR045243">
    <property type="entry name" value="Rna14-like"/>
</dbReference>
<dbReference type="GO" id="GO:0005634">
    <property type="term" value="C:nucleus"/>
    <property type="evidence" value="ECO:0007669"/>
    <property type="project" value="UniProtKB-SubCell"/>
</dbReference>
<dbReference type="SMART" id="SM00386">
    <property type="entry name" value="HAT"/>
    <property type="match status" value="9"/>
</dbReference>
<gene>
    <name evidence="5" type="ORF">LSAA_14681</name>
</gene>
<evidence type="ECO:0000256" key="2">
    <source>
        <dbReference type="ARBA" id="ARBA00022737"/>
    </source>
</evidence>
<dbReference type="EMBL" id="HG994588">
    <property type="protein sequence ID" value="CAF3046598.1"/>
    <property type="molecule type" value="Genomic_DNA"/>
</dbReference>
<reference evidence="5" key="1">
    <citation type="submission" date="2021-02" db="EMBL/GenBank/DDBJ databases">
        <authorList>
            <person name="Bekaert M."/>
        </authorList>
    </citation>
    <scope>NUCLEOTIDE SEQUENCE</scope>
    <source>
        <strain evidence="5">IoA-00</strain>
    </source>
</reference>
<dbReference type="PANTHER" id="PTHR19980:SF0">
    <property type="entry name" value="CLEAVAGE STIMULATION FACTOR SUBUNIT 3"/>
    <property type="match status" value="1"/>
</dbReference>
<accession>A0A7R8HE21</accession>
<evidence type="ECO:0000259" key="4">
    <source>
        <dbReference type="Pfam" id="PF05843"/>
    </source>
</evidence>
<dbReference type="AlphaFoldDB" id="A0A7R8HE21"/>
<dbReference type="Proteomes" id="UP000675881">
    <property type="component" value="Chromosome 9"/>
</dbReference>
<name>A0A7R8HE21_LEPSM</name>
<keyword evidence="6" id="KW-1185">Reference proteome</keyword>
<keyword evidence="3" id="KW-0539">Nucleus</keyword>
<dbReference type="PANTHER" id="PTHR19980">
    <property type="entry name" value="RNA CLEAVAGE STIMULATION FACTOR"/>
    <property type="match status" value="1"/>
</dbReference>
<evidence type="ECO:0000313" key="6">
    <source>
        <dbReference type="Proteomes" id="UP000675881"/>
    </source>
</evidence>
<dbReference type="InterPro" id="IPR008847">
    <property type="entry name" value="Suf"/>
</dbReference>
<organism evidence="5 6">
    <name type="scientific">Lepeophtheirus salmonis</name>
    <name type="common">Salmon louse</name>
    <name type="synonym">Caligus salmonis</name>
    <dbReference type="NCBI Taxonomy" id="72036"/>
    <lineage>
        <taxon>Eukaryota</taxon>
        <taxon>Metazoa</taxon>
        <taxon>Ecdysozoa</taxon>
        <taxon>Arthropoda</taxon>
        <taxon>Crustacea</taxon>
        <taxon>Multicrustacea</taxon>
        <taxon>Hexanauplia</taxon>
        <taxon>Copepoda</taxon>
        <taxon>Siphonostomatoida</taxon>
        <taxon>Caligidae</taxon>
        <taxon>Lepeophtheirus</taxon>
    </lineage>
</organism>
<evidence type="ECO:0000313" key="5">
    <source>
        <dbReference type="EMBL" id="CAF3046598.1"/>
    </source>
</evidence>
<dbReference type="OrthoDB" id="26282at2759"/>
<comment type="subcellular location">
    <subcellularLocation>
        <location evidence="1">Nucleus</location>
    </subcellularLocation>
</comment>
<sequence length="639" mass="74650">MNIAPHRLRDAERRIEDDVYDMEAWQLVIKDAQSKKAEKCREIFEEVFKDLSYEWTLWKMYIEQEMRSRNYEKVEKLFQRCLMKIMNIELWKTYLLYVKDTKINLSSYKEKMAQAYDFALEKMGIDIASYPLWNEYIKFLKGGIVNPMVNIEVLWKDYVAFEQGINPIIAEKMTSERSRDYMNARRVSKEYEACTRGLVKTAPCVPPSSSIAEQKQVEYWQKYINWEKSNPLRVEDQIIIAKRVMFAYEQCLLCLAHHPNIWYEAALFLQDSSRILAEKGDRGISGVLNKCMLLHFAYADFEEQRMKYEKVHKIYLKLLEHKDVDPTLCYVQYMKFCRRSEGIKSARAVFKKAREDDSTGHQIYASAALMEYYCTKDKDIAVKIFELGLRKFQNNKEYILAYIDYLSHLNEDNNTRVLFERVLTSGQLPSEDSAEIWSKFLEFESKIGDLASIIKVERRRTQVLDSIGQQKTNSYVGSDPNNLLPDGHPANPTNNETIQLIDRYRFMDLYPCTKDELRSLGYQNKTLDPELVLSQTNINSNSISGVAETENVARPDVSQMIPFKPKSRWVPGEHPMPGGGFPLPPSVSDLCQLLPPPSSFNGPFVIIDRMLDIFKNIQLPDSFQGKFILYFCIKFIYHC</sequence>
<protein>
    <submittedName>
        <fullName evidence="5">CSTF3</fullName>
    </submittedName>
</protein>
<dbReference type="InterPro" id="IPR011990">
    <property type="entry name" value="TPR-like_helical_dom_sf"/>
</dbReference>
<feature type="domain" description="Suppressor of forked" evidence="4">
    <location>
        <begin position="9"/>
        <end position="517"/>
    </location>
</feature>